<proteinExistence type="predicted"/>
<accession>A0A086ACQ2</accession>
<dbReference type="eggNOG" id="ENOG502Z7TA">
    <property type="taxonomic scope" value="Bacteria"/>
</dbReference>
<evidence type="ECO:0008006" key="4">
    <source>
        <dbReference type="Google" id="ProtNLM"/>
    </source>
</evidence>
<organism evidence="2 3">
    <name type="scientific">Chryseobacterium soli</name>
    <dbReference type="NCBI Taxonomy" id="445961"/>
    <lineage>
        <taxon>Bacteria</taxon>
        <taxon>Pseudomonadati</taxon>
        <taxon>Bacteroidota</taxon>
        <taxon>Flavobacteriia</taxon>
        <taxon>Flavobacteriales</taxon>
        <taxon>Weeksellaceae</taxon>
        <taxon>Chryseobacterium group</taxon>
        <taxon>Chryseobacterium</taxon>
    </lineage>
</organism>
<feature type="region of interest" description="Disordered" evidence="1">
    <location>
        <begin position="204"/>
        <end position="290"/>
    </location>
</feature>
<feature type="compositionally biased region" description="Polar residues" evidence="1">
    <location>
        <begin position="498"/>
        <end position="507"/>
    </location>
</feature>
<feature type="region of interest" description="Disordered" evidence="1">
    <location>
        <begin position="108"/>
        <end position="138"/>
    </location>
</feature>
<dbReference type="STRING" id="445961.IW15_03275"/>
<feature type="region of interest" description="Disordered" evidence="1">
    <location>
        <begin position="420"/>
        <end position="538"/>
    </location>
</feature>
<feature type="compositionally biased region" description="Basic and acidic residues" evidence="1">
    <location>
        <begin position="435"/>
        <end position="449"/>
    </location>
</feature>
<evidence type="ECO:0000313" key="2">
    <source>
        <dbReference type="EMBL" id="KFF14466.1"/>
    </source>
</evidence>
<feature type="compositionally biased region" description="Basic and acidic residues" evidence="1">
    <location>
        <begin position="261"/>
        <end position="286"/>
    </location>
</feature>
<dbReference type="EMBL" id="JPRH01000001">
    <property type="protein sequence ID" value="KFF14466.1"/>
    <property type="molecule type" value="Genomic_DNA"/>
</dbReference>
<keyword evidence="3" id="KW-1185">Reference proteome</keyword>
<dbReference type="RefSeq" id="WP_034709241.1">
    <property type="nucleotide sequence ID" value="NZ_JPRH01000001.1"/>
</dbReference>
<feature type="compositionally biased region" description="Basic and acidic residues" evidence="1">
    <location>
        <begin position="232"/>
        <end position="249"/>
    </location>
</feature>
<feature type="region of interest" description="Disordered" evidence="1">
    <location>
        <begin position="370"/>
        <end position="390"/>
    </location>
</feature>
<dbReference type="Proteomes" id="UP000028705">
    <property type="component" value="Unassembled WGS sequence"/>
</dbReference>
<reference evidence="2 3" key="1">
    <citation type="submission" date="2014-07" db="EMBL/GenBank/DDBJ databases">
        <title>Genome of Chryseobacterium soli DSM 19298.</title>
        <authorList>
            <person name="Stropko S.J."/>
            <person name="Pipes S.E."/>
            <person name="Newman J."/>
        </authorList>
    </citation>
    <scope>NUCLEOTIDE SEQUENCE [LARGE SCALE GENOMIC DNA]</scope>
    <source>
        <strain evidence="2 3">DSM 19298</strain>
    </source>
</reference>
<dbReference type="AlphaFoldDB" id="A0A086ACQ2"/>
<sequence>MDPRVLELLKNPKNIQSEDLNLLKEEIHAFPYIQNIRALHLYGVHLYDKENYQKELSVTAAYTTDKKILYQLINGKIQHKPAPEISEEKKSLKPAESEGRYAYKDKGFPIKRDQPTENGVEKQETVPHIPEPPKESKPVFVKGERNRILFEGEENFLDEKNTGTIDLESTLESGTLVIQKQDVIEEPSLDEPIVGERAVEKIIDAEEPVSENPQEEFTPETIINEDEIALPSEKEEIKDDSELSFHETETLPSEIADNEEEHYSVEEHVEDQKEVTAAEETDHQTDEVPEEFTAKEIINVSKPSVQEEQKVEEDDAELSFHGMEAFLPDVKIQANTDEIASAEVIQSSTNKHEDEMRRLIEEVEKKMKVAKESVSEPKIEEPETTDHEISFAETQQFHFWSTEKEDKPIVDEVVTGHIEDEADSIETVEAPEPPVQKEELQKVQEEVKSAWKPMSLEAHIPDSLLNKPAGKPEQKIEEPAQEQNIPLVIEKAEDSQIETEPQQQQDNEPVKTEEEPVDAGIENSTAAVEKEKQDEAPVMNVSFFSSDISSLPVSRAEKEEVNEKEEMALEKETVQNILDSNVPGFINTWQSWLKIDRPEDHEEQEPKTEDKIKVIDAFIENNPKISQLREEGSYVIKEKKGDISHLMTETLANLYVEQKLYSKAIKAFEILKQKHPEKTEHFNAKIAHVNDIKSGK</sequence>
<feature type="compositionally biased region" description="Acidic residues" evidence="1">
    <location>
        <begin position="205"/>
        <end position="228"/>
    </location>
</feature>
<evidence type="ECO:0000313" key="3">
    <source>
        <dbReference type="Proteomes" id="UP000028705"/>
    </source>
</evidence>
<protein>
    <recommendedName>
        <fullName evidence="4">Tetratricopeptide repeat protein</fullName>
    </recommendedName>
</protein>
<gene>
    <name evidence="2" type="ORF">IW15_03275</name>
</gene>
<name>A0A086ACQ2_9FLAO</name>
<evidence type="ECO:0000256" key="1">
    <source>
        <dbReference type="SAM" id="MobiDB-lite"/>
    </source>
</evidence>
<comment type="caution">
    <text evidence="2">The sequence shown here is derived from an EMBL/GenBank/DDBJ whole genome shotgun (WGS) entry which is preliminary data.</text>
</comment>
<dbReference type="OrthoDB" id="594666at2"/>